<name>A0A938BM65_9BACT</name>
<feature type="non-terminal residue" evidence="1">
    <location>
        <position position="66"/>
    </location>
</feature>
<dbReference type="EMBL" id="VGJX01000014">
    <property type="protein sequence ID" value="MBM3273620.1"/>
    <property type="molecule type" value="Genomic_DNA"/>
</dbReference>
<evidence type="ECO:0000313" key="1">
    <source>
        <dbReference type="EMBL" id="MBM3273620.1"/>
    </source>
</evidence>
<dbReference type="SUPFAM" id="SSF56300">
    <property type="entry name" value="Metallo-dependent phosphatases"/>
    <property type="match status" value="1"/>
</dbReference>
<reference evidence="1 2" key="1">
    <citation type="submission" date="2019-03" db="EMBL/GenBank/DDBJ databases">
        <title>Lake Tanganyika Metagenome-Assembled Genomes (MAGs).</title>
        <authorList>
            <person name="Tran P."/>
        </authorList>
    </citation>
    <scope>NUCLEOTIDE SEQUENCE [LARGE SCALE GENOMIC DNA]</scope>
    <source>
        <strain evidence="1">K_DeepCast_65m_m2_236</strain>
    </source>
</reference>
<dbReference type="Gene3D" id="3.60.21.10">
    <property type="match status" value="1"/>
</dbReference>
<dbReference type="Proteomes" id="UP000703893">
    <property type="component" value="Unassembled WGS sequence"/>
</dbReference>
<protein>
    <submittedName>
        <fullName evidence="1">Bifunctional metallophosphatase/5'-nucleotidase</fullName>
    </submittedName>
</protein>
<comment type="caution">
    <text evidence="1">The sequence shown here is derived from an EMBL/GenBank/DDBJ whole genome shotgun (WGS) entry which is preliminary data.</text>
</comment>
<dbReference type="InterPro" id="IPR029052">
    <property type="entry name" value="Metallo-depent_PP-like"/>
</dbReference>
<accession>A0A938BM65</accession>
<gene>
    <name evidence="1" type="ORF">FJZ00_00600</name>
</gene>
<sequence>MQSIANGTPIMKMGSDARNLGRFDLHLSRATGRMTSLDFGVSPITADTPDDPATAKVAADFELKLM</sequence>
<evidence type="ECO:0000313" key="2">
    <source>
        <dbReference type="Proteomes" id="UP000703893"/>
    </source>
</evidence>
<dbReference type="AlphaFoldDB" id="A0A938BM65"/>
<organism evidence="1 2">
    <name type="scientific">Candidatus Tanganyikabacteria bacterium</name>
    <dbReference type="NCBI Taxonomy" id="2961651"/>
    <lineage>
        <taxon>Bacteria</taxon>
        <taxon>Bacillati</taxon>
        <taxon>Candidatus Sericytochromatia</taxon>
        <taxon>Candidatus Tanganyikabacteria</taxon>
    </lineage>
</organism>
<proteinExistence type="predicted"/>